<accession>A0A0V0ZA37</accession>
<evidence type="ECO:0000313" key="3">
    <source>
        <dbReference type="EMBL" id="KRY09228.1"/>
    </source>
</evidence>
<reference evidence="3 4" key="1">
    <citation type="submission" date="2015-01" db="EMBL/GenBank/DDBJ databases">
        <title>Evolution of Trichinella species and genotypes.</title>
        <authorList>
            <person name="Korhonen P.K."/>
            <person name="Edoardo P."/>
            <person name="Giuseppe L.R."/>
            <person name="Gasser R.B."/>
        </authorList>
    </citation>
    <scope>NUCLEOTIDE SEQUENCE [LARGE SCALE GENOMIC DNA]</scope>
    <source>
        <strain evidence="3">ISS2496</strain>
    </source>
</reference>
<dbReference type="PANTHER" id="PTHR47272">
    <property type="entry name" value="DDE_TNP_1_7 DOMAIN-CONTAINING PROTEIN"/>
    <property type="match status" value="1"/>
</dbReference>
<feature type="domain" description="PiggyBac transposable element-derived protein" evidence="2">
    <location>
        <begin position="4"/>
        <end position="51"/>
    </location>
</feature>
<gene>
    <name evidence="3" type="primary">PGBD3</name>
    <name evidence="3" type="ORF">T12_9302</name>
</gene>
<keyword evidence="4" id="KW-1185">Reference proteome</keyword>
<evidence type="ECO:0000256" key="1">
    <source>
        <dbReference type="SAM" id="Phobius"/>
    </source>
</evidence>
<organism evidence="3 4">
    <name type="scientific">Trichinella patagoniensis</name>
    <dbReference type="NCBI Taxonomy" id="990121"/>
    <lineage>
        <taxon>Eukaryota</taxon>
        <taxon>Metazoa</taxon>
        <taxon>Ecdysozoa</taxon>
        <taxon>Nematoda</taxon>
        <taxon>Enoplea</taxon>
        <taxon>Dorylaimia</taxon>
        <taxon>Trichinellida</taxon>
        <taxon>Trichinellidae</taxon>
        <taxon>Trichinella</taxon>
    </lineage>
</organism>
<comment type="caution">
    <text evidence="3">The sequence shown here is derived from an EMBL/GenBank/DDBJ whole genome shotgun (WGS) entry which is preliminary data.</text>
</comment>
<sequence>MSNIVRPYNTGMGRVDLLDKLAAAYRPTIKSKKWYWPLFINAVNVAVVAAWRIHCFIEVKPLSHLEFRQQVVLRLLQQERTATPRAVSDSMSQLPNIRFDGVNNIRGTGPHHHVHQDHRVCHQDIQLLNMHQKSLGR</sequence>
<proteinExistence type="predicted"/>
<dbReference type="Proteomes" id="UP000054783">
    <property type="component" value="Unassembled WGS sequence"/>
</dbReference>
<keyword evidence="1" id="KW-0472">Membrane</keyword>
<evidence type="ECO:0000313" key="4">
    <source>
        <dbReference type="Proteomes" id="UP000054783"/>
    </source>
</evidence>
<dbReference type="AlphaFoldDB" id="A0A0V0ZA37"/>
<evidence type="ECO:0000259" key="2">
    <source>
        <dbReference type="Pfam" id="PF13843"/>
    </source>
</evidence>
<feature type="transmembrane region" description="Helical" evidence="1">
    <location>
        <begin position="34"/>
        <end position="53"/>
    </location>
</feature>
<dbReference type="Pfam" id="PF13843">
    <property type="entry name" value="DDE_Tnp_1_7"/>
    <property type="match status" value="1"/>
</dbReference>
<keyword evidence="1" id="KW-1133">Transmembrane helix</keyword>
<dbReference type="STRING" id="990121.A0A0V0ZA37"/>
<name>A0A0V0ZA37_9BILA</name>
<dbReference type="EMBL" id="JYDQ01000284">
    <property type="protein sequence ID" value="KRY09228.1"/>
    <property type="molecule type" value="Genomic_DNA"/>
</dbReference>
<dbReference type="InterPro" id="IPR029526">
    <property type="entry name" value="PGBD"/>
</dbReference>
<keyword evidence="1" id="KW-0812">Transmembrane</keyword>
<protein>
    <submittedName>
        <fullName evidence="3">PiggyBac transposable element-derived protein 3</fullName>
    </submittedName>
</protein>